<sequence length="133" mass="15495">MFQSKIDKTEENKITITAFEFEIVEIAIKYFYGINITVFLNISYGIKLLQFADVYGISDLKKSMESYLYHQKSPMNICEIVNASILSNSIKLREHCFDYFIECMKKSVFIKDLDILNNDFVLNLLKASFSHCC</sequence>
<accession>A0A914Y3L5</accession>
<protein>
    <submittedName>
        <fullName evidence="3">BTB domain-containing protein</fullName>
    </submittedName>
</protein>
<name>A0A914Y3L5_9BILA</name>
<dbReference type="AlphaFoldDB" id="A0A914Y3L5"/>
<feature type="domain" description="BTB" evidence="1">
    <location>
        <begin position="1"/>
        <end position="71"/>
    </location>
</feature>
<proteinExistence type="predicted"/>
<dbReference type="Proteomes" id="UP000887577">
    <property type="component" value="Unplaced"/>
</dbReference>
<dbReference type="Gene3D" id="3.30.710.10">
    <property type="entry name" value="Potassium Channel Kv1.1, Chain A"/>
    <property type="match status" value="1"/>
</dbReference>
<evidence type="ECO:0000259" key="1">
    <source>
        <dbReference type="Pfam" id="PF00651"/>
    </source>
</evidence>
<reference evidence="3" key="1">
    <citation type="submission" date="2022-11" db="UniProtKB">
        <authorList>
            <consortium name="WormBaseParasite"/>
        </authorList>
    </citation>
    <scope>IDENTIFICATION</scope>
</reference>
<evidence type="ECO:0000313" key="3">
    <source>
        <dbReference type="WBParaSite" id="PSU_v2.g12355.t1"/>
    </source>
</evidence>
<organism evidence="2 3">
    <name type="scientific">Panagrolaimus superbus</name>
    <dbReference type="NCBI Taxonomy" id="310955"/>
    <lineage>
        <taxon>Eukaryota</taxon>
        <taxon>Metazoa</taxon>
        <taxon>Ecdysozoa</taxon>
        <taxon>Nematoda</taxon>
        <taxon>Chromadorea</taxon>
        <taxon>Rhabditida</taxon>
        <taxon>Tylenchina</taxon>
        <taxon>Panagrolaimomorpha</taxon>
        <taxon>Panagrolaimoidea</taxon>
        <taxon>Panagrolaimidae</taxon>
        <taxon>Panagrolaimus</taxon>
    </lineage>
</organism>
<dbReference type="SUPFAM" id="SSF54695">
    <property type="entry name" value="POZ domain"/>
    <property type="match status" value="1"/>
</dbReference>
<dbReference type="Pfam" id="PF00651">
    <property type="entry name" value="BTB"/>
    <property type="match status" value="1"/>
</dbReference>
<dbReference type="InterPro" id="IPR000210">
    <property type="entry name" value="BTB/POZ_dom"/>
</dbReference>
<dbReference type="WBParaSite" id="PSU_v2.g12355.t1">
    <property type="protein sequence ID" value="PSU_v2.g12355.t1"/>
    <property type="gene ID" value="PSU_v2.g12355"/>
</dbReference>
<dbReference type="InterPro" id="IPR011333">
    <property type="entry name" value="SKP1/BTB/POZ_sf"/>
</dbReference>
<evidence type="ECO:0000313" key="2">
    <source>
        <dbReference type="Proteomes" id="UP000887577"/>
    </source>
</evidence>
<keyword evidence="2" id="KW-1185">Reference proteome</keyword>